<keyword evidence="2" id="KW-0378">Hydrolase</keyword>
<dbReference type="GO" id="GO:0006508">
    <property type="term" value="P:proteolysis"/>
    <property type="evidence" value="ECO:0007669"/>
    <property type="project" value="UniProtKB-KW"/>
</dbReference>
<dbReference type="Pfam" id="PF08379">
    <property type="entry name" value="Bact_transglu_N"/>
    <property type="match status" value="1"/>
</dbReference>
<dbReference type="AlphaFoldDB" id="A0A562UM58"/>
<sequence length="271" mass="29176">MQLSITHSSEYQYTHPVAYGLLRIRLKPKPTHGQEIQRWSMELTGAKVETEYEDQHSNAVVFASVEPGVQHVAITCRGTVDTSDKAGVVGLHAGHMPIWAFEKQTDLTRPSAQIGQLAASLSSDPANYLDTLHELSAAILDAVTYEVGQTDAATTAADAVAAGRGVCQDHAHVFISAARHLGIPARYVSGYLMMNDRVDQEASHAWAEAHIPHIGWVGFDISNGISPDERYVRVATGCDYRDAAPIIGIANGAGDSALNVRLTVEQHSAAQ</sequence>
<evidence type="ECO:0000313" key="3">
    <source>
        <dbReference type="Proteomes" id="UP000320547"/>
    </source>
</evidence>
<protein>
    <submittedName>
        <fullName evidence="2">Transglutaminase-like putative cysteine protease</fullName>
    </submittedName>
</protein>
<evidence type="ECO:0000259" key="1">
    <source>
        <dbReference type="SMART" id="SM00460"/>
    </source>
</evidence>
<dbReference type="OrthoDB" id="9804023at2"/>
<dbReference type="InterPro" id="IPR013589">
    <property type="entry name" value="Bac_transglu_N"/>
</dbReference>
<comment type="caution">
    <text evidence="2">The sequence shown here is derived from an EMBL/GenBank/DDBJ whole genome shotgun (WGS) entry which is preliminary data.</text>
</comment>
<gene>
    <name evidence="2" type="ORF">JN10_2235</name>
</gene>
<dbReference type="Proteomes" id="UP000320547">
    <property type="component" value="Unassembled WGS sequence"/>
</dbReference>
<proteinExistence type="predicted"/>
<dbReference type="Gene3D" id="3.10.620.30">
    <property type="match status" value="1"/>
</dbReference>
<dbReference type="SMART" id="SM00460">
    <property type="entry name" value="TGc"/>
    <property type="match status" value="1"/>
</dbReference>
<evidence type="ECO:0000313" key="2">
    <source>
        <dbReference type="EMBL" id="TWJ06699.1"/>
    </source>
</evidence>
<dbReference type="STRING" id="476157.GCA_001663155_00910"/>
<keyword evidence="2" id="KW-0645">Protease</keyword>
<dbReference type="InterPro" id="IPR038765">
    <property type="entry name" value="Papain-like_cys_pep_sf"/>
</dbReference>
<dbReference type="RefSeq" id="WP_067597933.1">
    <property type="nucleotide sequence ID" value="NZ_CP015963.1"/>
</dbReference>
<keyword evidence="3" id="KW-1185">Reference proteome</keyword>
<accession>A0A562UM58</accession>
<dbReference type="EMBL" id="VLLK01000002">
    <property type="protein sequence ID" value="TWJ06699.1"/>
    <property type="molecule type" value="Genomic_DNA"/>
</dbReference>
<dbReference type="GO" id="GO:0008233">
    <property type="term" value="F:peptidase activity"/>
    <property type="evidence" value="ECO:0007669"/>
    <property type="project" value="UniProtKB-KW"/>
</dbReference>
<dbReference type="SUPFAM" id="SSF54001">
    <property type="entry name" value="Cysteine proteinases"/>
    <property type="match status" value="1"/>
</dbReference>
<dbReference type="InterPro" id="IPR002931">
    <property type="entry name" value="Transglutaminase-like"/>
</dbReference>
<dbReference type="Pfam" id="PF01841">
    <property type="entry name" value="Transglut_core"/>
    <property type="match status" value="1"/>
</dbReference>
<dbReference type="PANTHER" id="PTHR33490:SF6">
    <property type="entry name" value="SLL1049 PROTEIN"/>
    <property type="match status" value="1"/>
</dbReference>
<feature type="domain" description="Transglutaminase-like" evidence="1">
    <location>
        <begin position="159"/>
        <end position="223"/>
    </location>
</feature>
<reference evidence="2 3" key="1">
    <citation type="submission" date="2019-07" db="EMBL/GenBank/DDBJ databases">
        <title>Genomic Encyclopedia of Archaeal and Bacterial Type Strains, Phase II (KMG-II): from individual species to whole genera.</title>
        <authorList>
            <person name="Goeker M."/>
        </authorList>
    </citation>
    <scope>NUCLEOTIDE SEQUENCE [LARGE SCALE GENOMIC DNA]</scope>
    <source>
        <strain evidence="2 3">ATCC BAA-2084</strain>
    </source>
</reference>
<organism evidence="2 3">
    <name type="scientific">Altererythrobacter ishigakiensis</name>
    <dbReference type="NCBI Taxonomy" id="476157"/>
    <lineage>
        <taxon>Bacteria</taxon>
        <taxon>Pseudomonadati</taxon>
        <taxon>Pseudomonadota</taxon>
        <taxon>Alphaproteobacteria</taxon>
        <taxon>Sphingomonadales</taxon>
        <taxon>Erythrobacteraceae</taxon>
        <taxon>Altererythrobacter</taxon>
    </lineage>
</organism>
<name>A0A562UM58_9SPHN</name>
<dbReference type="PANTHER" id="PTHR33490">
    <property type="entry name" value="BLR5614 PROTEIN-RELATED"/>
    <property type="match status" value="1"/>
</dbReference>